<keyword evidence="10" id="KW-0998">Cell outer membrane</keyword>
<evidence type="ECO:0000256" key="3">
    <source>
        <dbReference type="ARBA" id="ARBA00022448"/>
    </source>
</evidence>
<evidence type="ECO:0000256" key="6">
    <source>
        <dbReference type="ARBA" id="ARBA00022729"/>
    </source>
</evidence>
<sequence>MATCIALLAAATAANAQVNQSDAVIGLAATGFGPQVFGVAAQRSMVQVYGTLDLGINYTNAGGRSITRVQSGNSWTSKFGIYGQEYLGDDWTAFFRLESGFTANNGSLQDSTTLFNRASFVGVDNPFYGKLIFGRTYSTTGTASLAVDPFFANAHESIYTSLASVSDLGYGANADGLNRVNNLITYASPRFAGYFRAGLSYAFKTDQSVGPASHTRGVSLVYSDQTNTVGLSYGQSWCDPGVPGSCTADKTTQPSVRTDVFIANAQHDFGPFLGSAAFVQQVPRYAGDGIARLYSTSVQRYAGRTLYRLSLAYRDTTIHQNYAYGATVGSDYFLSKRSALYARVGVIKNGPQSALTYNYDSTAGGALVGKGHSVVSATLGMYHNF</sequence>
<feature type="signal peptide" evidence="11">
    <location>
        <begin position="1"/>
        <end position="16"/>
    </location>
</feature>
<feature type="domain" description="Porin" evidence="12">
    <location>
        <begin position="5"/>
        <end position="349"/>
    </location>
</feature>
<evidence type="ECO:0000313" key="14">
    <source>
        <dbReference type="Proteomes" id="UP001431019"/>
    </source>
</evidence>
<proteinExistence type="predicted"/>
<comment type="subunit">
    <text evidence="2">Homotrimer.</text>
</comment>
<evidence type="ECO:0000256" key="1">
    <source>
        <dbReference type="ARBA" id="ARBA00004571"/>
    </source>
</evidence>
<dbReference type="PANTHER" id="PTHR34501">
    <property type="entry name" value="PROTEIN YDDL-RELATED"/>
    <property type="match status" value="1"/>
</dbReference>
<reference evidence="13 14" key="1">
    <citation type="submission" date="2021-11" db="EMBL/GenBank/DDBJ databases">
        <authorList>
            <person name="Oh E.-T."/>
            <person name="Kim S.-B."/>
        </authorList>
    </citation>
    <scope>NUCLEOTIDE SEQUENCE [LARGE SCALE GENOMIC DNA]</scope>
    <source>
        <strain evidence="13 14">MMS20-SJTR3</strain>
    </source>
</reference>
<evidence type="ECO:0000256" key="9">
    <source>
        <dbReference type="ARBA" id="ARBA00023136"/>
    </source>
</evidence>
<keyword evidence="4" id="KW-1134">Transmembrane beta strand</keyword>
<gene>
    <name evidence="13" type="ORF">LJ656_13485</name>
</gene>
<keyword evidence="8" id="KW-0626">Porin</keyword>
<feature type="chain" id="PRO_5045523735" evidence="11">
    <location>
        <begin position="17"/>
        <end position="385"/>
    </location>
</feature>
<dbReference type="RefSeq" id="WP_230509908.1">
    <property type="nucleotide sequence ID" value="NZ_JAJITD010000006.1"/>
</dbReference>
<evidence type="ECO:0000259" key="12">
    <source>
        <dbReference type="Pfam" id="PF13609"/>
    </source>
</evidence>
<evidence type="ECO:0000256" key="8">
    <source>
        <dbReference type="ARBA" id="ARBA00023114"/>
    </source>
</evidence>
<keyword evidence="9" id="KW-0472">Membrane</keyword>
<keyword evidence="5" id="KW-0812">Transmembrane</keyword>
<keyword evidence="3" id="KW-0813">Transport</keyword>
<dbReference type="InterPro" id="IPR050298">
    <property type="entry name" value="Gram-neg_bact_OMP"/>
</dbReference>
<evidence type="ECO:0000313" key="13">
    <source>
        <dbReference type="EMBL" id="MCC8393601.1"/>
    </source>
</evidence>
<dbReference type="Pfam" id="PF13609">
    <property type="entry name" value="Porin_4"/>
    <property type="match status" value="1"/>
</dbReference>
<organism evidence="13 14">
    <name type="scientific">Paraburkholderia sejongensis</name>
    <dbReference type="NCBI Taxonomy" id="2886946"/>
    <lineage>
        <taxon>Bacteria</taxon>
        <taxon>Pseudomonadati</taxon>
        <taxon>Pseudomonadota</taxon>
        <taxon>Betaproteobacteria</taxon>
        <taxon>Burkholderiales</taxon>
        <taxon>Burkholderiaceae</taxon>
        <taxon>Paraburkholderia</taxon>
    </lineage>
</organism>
<protein>
    <submittedName>
        <fullName evidence="13">Porin</fullName>
    </submittedName>
</protein>
<name>A0ABS8JUL8_9BURK</name>
<dbReference type="CDD" id="cd00342">
    <property type="entry name" value="gram_neg_porins"/>
    <property type="match status" value="1"/>
</dbReference>
<accession>A0ABS8JUL8</accession>
<keyword evidence="14" id="KW-1185">Reference proteome</keyword>
<evidence type="ECO:0000256" key="10">
    <source>
        <dbReference type="ARBA" id="ARBA00023237"/>
    </source>
</evidence>
<evidence type="ECO:0000256" key="5">
    <source>
        <dbReference type="ARBA" id="ARBA00022692"/>
    </source>
</evidence>
<comment type="subcellular location">
    <subcellularLocation>
        <location evidence="1">Cell outer membrane</location>
        <topology evidence="1">Multi-pass membrane protein</topology>
    </subcellularLocation>
</comment>
<evidence type="ECO:0000256" key="11">
    <source>
        <dbReference type="SAM" id="SignalP"/>
    </source>
</evidence>
<dbReference type="Gene3D" id="2.40.160.10">
    <property type="entry name" value="Porin"/>
    <property type="match status" value="1"/>
</dbReference>
<comment type="caution">
    <text evidence="13">The sequence shown here is derived from an EMBL/GenBank/DDBJ whole genome shotgun (WGS) entry which is preliminary data.</text>
</comment>
<keyword evidence="6 11" id="KW-0732">Signal</keyword>
<evidence type="ECO:0000256" key="2">
    <source>
        <dbReference type="ARBA" id="ARBA00011233"/>
    </source>
</evidence>
<dbReference type="InterPro" id="IPR033900">
    <property type="entry name" value="Gram_neg_porin_domain"/>
</dbReference>
<evidence type="ECO:0000256" key="7">
    <source>
        <dbReference type="ARBA" id="ARBA00023065"/>
    </source>
</evidence>
<dbReference type="SUPFAM" id="SSF56935">
    <property type="entry name" value="Porins"/>
    <property type="match status" value="1"/>
</dbReference>
<dbReference type="PANTHER" id="PTHR34501:SF9">
    <property type="entry name" value="MAJOR OUTER MEMBRANE PROTEIN P.IA"/>
    <property type="match status" value="1"/>
</dbReference>
<dbReference type="InterPro" id="IPR023614">
    <property type="entry name" value="Porin_dom_sf"/>
</dbReference>
<dbReference type="Proteomes" id="UP001431019">
    <property type="component" value="Unassembled WGS sequence"/>
</dbReference>
<evidence type="ECO:0000256" key="4">
    <source>
        <dbReference type="ARBA" id="ARBA00022452"/>
    </source>
</evidence>
<dbReference type="EMBL" id="JAJITD010000006">
    <property type="protein sequence ID" value="MCC8393601.1"/>
    <property type="molecule type" value="Genomic_DNA"/>
</dbReference>
<keyword evidence="7" id="KW-0406">Ion transport</keyword>